<proteinExistence type="predicted"/>
<dbReference type="SUPFAM" id="SSF52540">
    <property type="entry name" value="P-loop containing nucleoside triphosphate hydrolases"/>
    <property type="match status" value="1"/>
</dbReference>
<protein>
    <submittedName>
        <fullName evidence="1">G domain-containing protein</fullName>
    </submittedName>
</protein>
<dbReference type="PANTHER" id="PTHR47569">
    <property type="entry name" value="NO-ASSOCIATED PROTEIN 1, CHLOROPLASTIC/MITOCHONDRIAL"/>
    <property type="match status" value="1"/>
</dbReference>
<name>A0A699YGZ7_HAELA</name>
<dbReference type="PANTHER" id="PTHR47569:SF2">
    <property type="entry name" value="NO-ASSOCIATED PROTEIN 1, CHLOROPLASTIC_MITOCHONDRIAL"/>
    <property type="match status" value="1"/>
</dbReference>
<dbReference type="Gene3D" id="3.40.50.300">
    <property type="entry name" value="P-loop containing nucleotide triphosphate hydrolases"/>
    <property type="match status" value="1"/>
</dbReference>
<accession>A0A699YGZ7</accession>
<feature type="non-terminal residue" evidence="1">
    <location>
        <position position="1"/>
    </location>
</feature>
<dbReference type="EMBL" id="BLLF01000025">
    <property type="protein sequence ID" value="GFH06164.1"/>
    <property type="molecule type" value="Genomic_DNA"/>
</dbReference>
<dbReference type="InterPro" id="IPR027417">
    <property type="entry name" value="P-loop_NTPase"/>
</dbReference>
<keyword evidence="2" id="KW-1185">Reference proteome</keyword>
<organism evidence="1 2">
    <name type="scientific">Haematococcus lacustris</name>
    <name type="common">Green alga</name>
    <name type="synonym">Haematococcus pluvialis</name>
    <dbReference type="NCBI Taxonomy" id="44745"/>
    <lineage>
        <taxon>Eukaryota</taxon>
        <taxon>Viridiplantae</taxon>
        <taxon>Chlorophyta</taxon>
        <taxon>core chlorophytes</taxon>
        <taxon>Chlorophyceae</taxon>
        <taxon>CS clade</taxon>
        <taxon>Chlamydomonadales</taxon>
        <taxon>Haematococcaceae</taxon>
        <taxon>Haematococcus</taxon>
    </lineage>
</organism>
<dbReference type="Proteomes" id="UP000485058">
    <property type="component" value="Unassembled WGS sequence"/>
</dbReference>
<dbReference type="GO" id="GO:0003924">
    <property type="term" value="F:GTPase activity"/>
    <property type="evidence" value="ECO:0007669"/>
    <property type="project" value="InterPro"/>
</dbReference>
<dbReference type="AlphaFoldDB" id="A0A699YGZ7"/>
<comment type="caution">
    <text evidence="1">The sequence shown here is derived from an EMBL/GenBank/DDBJ whole genome shotgun (WGS) entry which is preliminary data.</text>
</comment>
<feature type="non-terminal residue" evidence="1">
    <location>
        <position position="208"/>
    </location>
</feature>
<gene>
    <name evidence="1" type="ORF">HaLaN_00749</name>
</gene>
<sequence>MEEPPGQRRVLCVRCQGLSHGVMIPGVEDFTQKLQAKALLEQAEATEEAIELLGKVLITPERLRLQLLVRDMVGRNPIVLVGTKMDLLPEGTHPRDVADWLMEAALRKRLNVISCHLVSSHSGEGVTVVTRKVSQERQGRDVYVIGAANVGKSAFVRAMLKDMSRFEGMNFDPAALANARYLPTESPMPGTTLGLIALQAYASGGTLF</sequence>
<evidence type="ECO:0000313" key="1">
    <source>
        <dbReference type="EMBL" id="GFH06164.1"/>
    </source>
</evidence>
<dbReference type="InterPro" id="IPR044229">
    <property type="entry name" value="NOA1"/>
</dbReference>
<reference evidence="1 2" key="1">
    <citation type="submission" date="2020-02" db="EMBL/GenBank/DDBJ databases">
        <title>Draft genome sequence of Haematococcus lacustris strain NIES-144.</title>
        <authorList>
            <person name="Morimoto D."/>
            <person name="Nakagawa S."/>
            <person name="Yoshida T."/>
            <person name="Sawayama S."/>
        </authorList>
    </citation>
    <scope>NUCLEOTIDE SEQUENCE [LARGE SCALE GENOMIC DNA]</scope>
    <source>
        <strain evidence="1 2">NIES-144</strain>
    </source>
</reference>
<evidence type="ECO:0000313" key="2">
    <source>
        <dbReference type="Proteomes" id="UP000485058"/>
    </source>
</evidence>